<dbReference type="InterPro" id="IPR013784">
    <property type="entry name" value="Carb-bd-like_fold"/>
</dbReference>
<accession>A0A7W7BP06</accession>
<dbReference type="Proteomes" id="UP000573729">
    <property type="component" value="Unassembled WGS sequence"/>
</dbReference>
<dbReference type="EMBL" id="JACHMD010000001">
    <property type="protein sequence ID" value="MBB4666161.1"/>
    <property type="molecule type" value="Genomic_DNA"/>
</dbReference>
<sequence length="1523" mass="158977">MMRARRSVYLRGLAALAIWSVAVTGAVLAPQAAVAETPTPDVSAQTVTVGEDGSVVVDATTGAADIDNSAAPDATIEETVPGEGDGDPVASDEDPSAPSVDAPESPSTPPANEDDATPDEVVVVEEPRGDDAPQRAGPQVAGETGISGTVTDTSGAPIEGAEVLLYPGSENDGYYTSAYTEDDGSYRIDWLEPGSYTVLVIAPDGVNLQRTWFGGVTGQADAETIELADGAHRSGIDVTLTAGARISGTVKTDKGAAVAGADVRVYEWRESSDGPRWEWVDSVSSGASGAFDFVGLPGGTYAVEVTPLDEQNLIGEWWRDAATPDAAEPIVLGDGDSATDIHMKVALGARLSGKVTDTKNAPVANASVEVYRYIPEQEWWDWEKQVTTAADGTFTVRSLPAGTYTLRFRAPTGVNLVPQYWGGSQTQSDATPIEVGAGGTVTNLSVKLQSGSQITGRILTAGGAAISGSVDVYKVVTEDDWSYNNWVDIVSTDNTGAYKVVGLPAGDYKLQFSSDEDGYATEWWDDEALERNADIITLASGATRTGVTARLSAAASISGTVLDAEGNPLEWASVNVYLVTPEGREQIVSGSTREDGTYTVGRLPAGTYAVEVPKPWDSDALGEWWSDKPTFETADRITLAAGAARTKVDFTLSTGASISGRITDDEGAPVSLAQVTLYRWSVDVENDSSYWDSIEWGEADDDGRYAFRGLERGTYTVQFRAPEGGNLLSEYWNDVAQNDDATAIDVDRGDAITDIDAVLSTGGSITGRVTGTDDAPIADIEVWVSEYDGGESSRSVITADDGSWAVNGLTPGTYRVYFDAPASTSLIDEWWDDAREYSDATSIVVEAGAAVTGIDAALAVGGSISGTVRSASGVVAGVQVEVSAKTADGFLDYRGSTLTDGTGRYTFGGLEPGNYVVSFTTDSSDNLVPEWWNNVTRSADATAIAITGATARTGIDATLAKGATLSGIVTGPDGKPVRDVWINLETSDGKWTRLSAAQTGTDGKWAARGLPAGTYLVSFETAWESPLIGEWWNDTLDRAKAAPIKVAAGATISTVNAKLAKGASLSGTVTSASGPLKTARVMTYRKTADGWTYGKDTVTDAQGRYLIEGLLPGTYAVRFDGPDGQNLVREWWNDKPTRAAADTISLTGATAKTKVDAKLSTGATISGTVTAPAGTSLGWASVSALRKLSSGWEQVGYGYVEENGSYSIAGLGAGTYTLKFQGGVPSYTSEWWKDKITEATATTFTVTAGKAHTGFDATLATPIAASRPSLTGTLKVGSPLKITPGTWQKGAALTYRWWVNGELVPGATSATYTPAGTSAGKWIAGEVTGSLAGYGTVNWFTTERGPIANGTLTAPTPTISGTPVIGSTLTAKAGTWTKGTKLAYQWFAKGKAISGATKSTYKVTSGVADKTITVRVTGSLTGYTTASKTSKATAAVLKTATPKISGTAKVGSTLTAKPGTWTSKTTFAYQWYANGKAISKATKVTYKIPKSLAGKKITVKVTGKKSGYASAAKTSAATGSIKR</sequence>
<evidence type="ECO:0000256" key="6">
    <source>
        <dbReference type="SAM" id="SignalP"/>
    </source>
</evidence>
<evidence type="ECO:0000313" key="8">
    <source>
        <dbReference type="Proteomes" id="UP000573729"/>
    </source>
</evidence>
<dbReference type="GO" id="GO:0030246">
    <property type="term" value="F:carbohydrate binding"/>
    <property type="evidence" value="ECO:0007669"/>
    <property type="project" value="InterPro"/>
</dbReference>
<evidence type="ECO:0000256" key="1">
    <source>
        <dbReference type="ARBA" id="ARBA00000548"/>
    </source>
</evidence>
<dbReference type="PANTHER" id="PTHR23303">
    <property type="entry name" value="CARBOXYPEPTIDASE REGULATORY REGION-CONTAINING"/>
    <property type="match status" value="1"/>
</dbReference>
<dbReference type="Gene3D" id="2.60.40.2700">
    <property type="match status" value="3"/>
</dbReference>
<name>A0A7W7BP06_9MICO</name>
<feature type="compositionally biased region" description="Acidic residues" evidence="5">
    <location>
        <begin position="84"/>
        <end position="95"/>
    </location>
</feature>
<comment type="caution">
    <text evidence="7">The sequence shown here is derived from an EMBL/GenBank/DDBJ whole genome shotgun (WGS) entry which is preliminary data.</text>
</comment>
<dbReference type="GO" id="GO:0005975">
    <property type="term" value="P:carbohydrate metabolic process"/>
    <property type="evidence" value="ECO:0007669"/>
    <property type="project" value="UniProtKB-ARBA"/>
</dbReference>
<dbReference type="GO" id="GO:0004556">
    <property type="term" value="F:alpha-amylase activity"/>
    <property type="evidence" value="ECO:0007669"/>
    <property type="project" value="UniProtKB-EC"/>
</dbReference>
<evidence type="ECO:0000256" key="3">
    <source>
        <dbReference type="ARBA" id="ARBA00022729"/>
    </source>
</evidence>
<comment type="catalytic activity">
    <reaction evidence="1">
        <text>Endohydrolysis of (1-&gt;4)-alpha-D-glucosidic linkages in polysaccharides containing three or more (1-&gt;4)-alpha-linked D-glucose units.</text>
        <dbReference type="EC" id="3.2.1.1"/>
    </reaction>
</comment>
<evidence type="ECO:0000313" key="7">
    <source>
        <dbReference type="EMBL" id="MBB4666161.1"/>
    </source>
</evidence>
<gene>
    <name evidence="7" type="ORF">BKA24_000870</name>
</gene>
<dbReference type="SUPFAM" id="SSF49452">
    <property type="entry name" value="Starch-binding domain-like"/>
    <property type="match status" value="8"/>
</dbReference>
<protein>
    <recommendedName>
        <fullName evidence="2">alpha-amylase</fullName>
        <ecNumber evidence="2">3.2.1.1</ecNumber>
    </recommendedName>
    <alternativeName>
        <fullName evidence="4">1,4-alpha-D-glucan glucanohydrolase</fullName>
    </alternativeName>
</protein>
<proteinExistence type="predicted"/>
<feature type="region of interest" description="Disordered" evidence="5">
    <location>
        <begin position="62"/>
        <end position="155"/>
    </location>
</feature>
<dbReference type="PANTHER" id="PTHR23303:SF14">
    <property type="entry name" value="BOS COMPLEX SUBUNIT NOMO1-RELATED"/>
    <property type="match status" value="1"/>
</dbReference>
<feature type="chain" id="PRO_5030787252" description="alpha-amylase" evidence="6">
    <location>
        <begin position="36"/>
        <end position="1523"/>
    </location>
</feature>
<dbReference type="Pfam" id="PF13620">
    <property type="entry name" value="CarboxypepD_reg"/>
    <property type="match status" value="7"/>
</dbReference>
<keyword evidence="7" id="KW-0223">Dioxygenase</keyword>
<dbReference type="EC" id="3.2.1.1" evidence="2"/>
<dbReference type="InterPro" id="IPR008969">
    <property type="entry name" value="CarboxyPept-like_regulatory"/>
</dbReference>
<evidence type="ECO:0000256" key="5">
    <source>
        <dbReference type="SAM" id="MobiDB-lite"/>
    </source>
</evidence>
<keyword evidence="3 6" id="KW-0732">Signal</keyword>
<evidence type="ECO:0000256" key="2">
    <source>
        <dbReference type="ARBA" id="ARBA00012595"/>
    </source>
</evidence>
<reference evidence="7 8" key="1">
    <citation type="submission" date="2020-08" db="EMBL/GenBank/DDBJ databases">
        <title>Sequencing the genomes of 1000 actinobacteria strains.</title>
        <authorList>
            <person name="Klenk H.-P."/>
        </authorList>
    </citation>
    <scope>NUCLEOTIDE SEQUENCE [LARGE SCALE GENOMIC DNA]</scope>
    <source>
        <strain evidence="7 8">DSM 24947</strain>
    </source>
</reference>
<dbReference type="Gene3D" id="2.60.40.10">
    <property type="entry name" value="Immunoglobulins"/>
    <property type="match status" value="3"/>
</dbReference>
<feature type="signal peptide" evidence="6">
    <location>
        <begin position="1"/>
        <end position="35"/>
    </location>
</feature>
<dbReference type="InterPro" id="IPR051417">
    <property type="entry name" value="SDr/BOS_complex"/>
</dbReference>
<organism evidence="7 8">
    <name type="scientific">Microbacterium marinum</name>
    <dbReference type="NCBI Taxonomy" id="421115"/>
    <lineage>
        <taxon>Bacteria</taxon>
        <taxon>Bacillati</taxon>
        <taxon>Actinomycetota</taxon>
        <taxon>Actinomycetes</taxon>
        <taxon>Micrococcales</taxon>
        <taxon>Microbacteriaceae</taxon>
        <taxon>Microbacterium</taxon>
    </lineage>
</organism>
<keyword evidence="7" id="KW-0560">Oxidoreductase</keyword>
<dbReference type="Gene3D" id="2.60.40.1120">
    <property type="entry name" value="Carboxypeptidase-like, regulatory domain"/>
    <property type="match status" value="4"/>
</dbReference>
<evidence type="ECO:0000256" key="4">
    <source>
        <dbReference type="ARBA" id="ARBA00030238"/>
    </source>
</evidence>
<dbReference type="GO" id="GO:0051213">
    <property type="term" value="F:dioxygenase activity"/>
    <property type="evidence" value="ECO:0007669"/>
    <property type="project" value="UniProtKB-KW"/>
</dbReference>
<dbReference type="InterPro" id="IPR013783">
    <property type="entry name" value="Ig-like_fold"/>
</dbReference>
<dbReference type="SUPFAM" id="SSF49464">
    <property type="entry name" value="Carboxypeptidase regulatory domain-like"/>
    <property type="match status" value="2"/>
</dbReference>
<keyword evidence="8" id="KW-1185">Reference proteome</keyword>